<keyword evidence="1" id="KW-0812">Transmembrane</keyword>
<protein>
    <submittedName>
        <fullName evidence="2">Uncharacterized protein</fullName>
    </submittedName>
</protein>
<evidence type="ECO:0000313" key="2">
    <source>
        <dbReference type="EMBL" id="CAL8130389.1"/>
    </source>
</evidence>
<name>A0ABP1RLT3_9HEXA</name>
<feature type="transmembrane region" description="Helical" evidence="1">
    <location>
        <begin position="427"/>
        <end position="450"/>
    </location>
</feature>
<dbReference type="Proteomes" id="UP001642540">
    <property type="component" value="Unassembled WGS sequence"/>
</dbReference>
<reference evidence="2 3" key="1">
    <citation type="submission" date="2024-08" db="EMBL/GenBank/DDBJ databases">
        <authorList>
            <person name="Cucini C."/>
            <person name="Frati F."/>
        </authorList>
    </citation>
    <scope>NUCLEOTIDE SEQUENCE [LARGE SCALE GENOMIC DNA]</scope>
</reference>
<proteinExistence type="predicted"/>
<gene>
    <name evidence="2" type="ORF">ODALV1_LOCUS23704</name>
</gene>
<evidence type="ECO:0000256" key="1">
    <source>
        <dbReference type="SAM" id="Phobius"/>
    </source>
</evidence>
<feature type="transmembrane region" description="Helical" evidence="1">
    <location>
        <begin position="170"/>
        <end position="194"/>
    </location>
</feature>
<feature type="transmembrane region" description="Helical" evidence="1">
    <location>
        <begin position="214"/>
        <end position="233"/>
    </location>
</feature>
<accession>A0ABP1RLT3</accession>
<sequence length="456" mass="52409">MHKFWKAINSDLDFGKGALKKSCVLLLTLSKGISEPGVACETYQNFISYINCSNFQDCDKFFQVVLQLSRRESVIGALNGQVFQYAHQQMEFTFQILFPYVHLLDSGLSAFLTPYLLIVWLLLLAIIFGILVWLVLAEGKKTFEVLLWQLSILLEQDIFSLNIRKLQTHVILTIFIFSGIVFRQFYCSCLYSFMVTEPRPTDYPNNMGELINNTDFGIIIPVAFWIEINYIFWTEIPKENPKFALQLENIVLNSYFMIQDEEIQTLYNVSSRSLVTVSVYTPTIYTEGMKLATCWAVSDGITRFLDRFAVICDENCDGYWKLPFLGQTDWFRASEKGMRFFTANRLWTQHYPNFATHSFSKFLGLLVESGLHGLESRRYRIRRQYEITKGLKNLQRLGIDNGSLFSYLMLGNEVKRLGASTEESTKVSALIGTFLITSVVLGIGCIIFGLEIRSLI</sequence>
<evidence type="ECO:0000313" key="3">
    <source>
        <dbReference type="Proteomes" id="UP001642540"/>
    </source>
</evidence>
<keyword evidence="3" id="KW-1185">Reference proteome</keyword>
<keyword evidence="1" id="KW-0472">Membrane</keyword>
<feature type="transmembrane region" description="Helical" evidence="1">
    <location>
        <begin position="115"/>
        <end position="136"/>
    </location>
</feature>
<keyword evidence="1" id="KW-1133">Transmembrane helix</keyword>
<comment type="caution">
    <text evidence="2">The sequence shown here is derived from an EMBL/GenBank/DDBJ whole genome shotgun (WGS) entry which is preliminary data.</text>
</comment>
<dbReference type="EMBL" id="CAXLJM020000082">
    <property type="protein sequence ID" value="CAL8130389.1"/>
    <property type="molecule type" value="Genomic_DNA"/>
</dbReference>
<organism evidence="2 3">
    <name type="scientific">Orchesella dallaii</name>
    <dbReference type="NCBI Taxonomy" id="48710"/>
    <lineage>
        <taxon>Eukaryota</taxon>
        <taxon>Metazoa</taxon>
        <taxon>Ecdysozoa</taxon>
        <taxon>Arthropoda</taxon>
        <taxon>Hexapoda</taxon>
        <taxon>Collembola</taxon>
        <taxon>Entomobryomorpha</taxon>
        <taxon>Entomobryoidea</taxon>
        <taxon>Orchesellidae</taxon>
        <taxon>Orchesellinae</taxon>
        <taxon>Orchesella</taxon>
    </lineage>
</organism>